<dbReference type="Pfam" id="PF00005">
    <property type="entry name" value="ABC_tran"/>
    <property type="match status" value="2"/>
</dbReference>
<evidence type="ECO:0000256" key="3">
    <source>
        <dbReference type="ARBA" id="ARBA00011262"/>
    </source>
</evidence>
<keyword evidence="6 11" id="KW-0067">ATP-binding</keyword>
<evidence type="ECO:0000256" key="9">
    <source>
        <dbReference type="ARBA" id="ARBA00034076"/>
    </source>
</evidence>
<evidence type="ECO:0000256" key="1">
    <source>
        <dbReference type="ARBA" id="ARBA00004417"/>
    </source>
</evidence>
<dbReference type="InterPro" id="IPR003593">
    <property type="entry name" value="AAA+_ATPase"/>
</dbReference>
<dbReference type="InterPro" id="IPR003439">
    <property type="entry name" value="ABC_transporter-like_ATP-bd"/>
</dbReference>
<comment type="subcellular location">
    <subcellularLocation>
        <location evidence="1">Cell inner membrane</location>
        <topology evidence="1">Peripheral membrane protein</topology>
    </subcellularLocation>
</comment>
<evidence type="ECO:0000256" key="6">
    <source>
        <dbReference type="ARBA" id="ARBA00022840"/>
    </source>
</evidence>
<comment type="subunit">
    <text evidence="3">The complex is composed of two ATP-binding proteins (LsrA), two transmembrane proteins (LsrC and LsrD) and a solute-binding protein (LsrB).</text>
</comment>
<dbReference type="PROSITE" id="PS00211">
    <property type="entry name" value="ABC_TRANSPORTER_1"/>
    <property type="match status" value="1"/>
</dbReference>
<comment type="function">
    <text evidence="7">Part of the ABC transporter complex LsrABCD involved in autoinducer 2 (AI-2) import. Responsible for energy coupling to the transport system.</text>
</comment>
<dbReference type="Gene3D" id="3.40.50.300">
    <property type="entry name" value="P-loop containing nucleotide triphosphate hydrolases"/>
    <property type="match status" value="2"/>
</dbReference>
<reference evidence="11 12" key="1">
    <citation type="submission" date="2018-06" db="EMBL/GenBank/DDBJ databases">
        <authorList>
            <consortium name="Pathogen Informatics"/>
            <person name="Doyle S."/>
        </authorList>
    </citation>
    <scope>NUCLEOTIDE SEQUENCE [LARGE SCALE GENOMIC DNA]</scope>
    <source>
        <strain evidence="11 12">NCTC10699</strain>
    </source>
</reference>
<keyword evidence="12" id="KW-1185">Reference proteome</keyword>
<dbReference type="PROSITE" id="PS50893">
    <property type="entry name" value="ABC_TRANSPORTER_2"/>
    <property type="match status" value="2"/>
</dbReference>
<dbReference type="InterPro" id="IPR017871">
    <property type="entry name" value="ABC_transporter-like_CS"/>
</dbReference>
<keyword evidence="5" id="KW-0547">Nucleotide-binding</keyword>
<dbReference type="PANTHER" id="PTHR43790">
    <property type="entry name" value="CARBOHYDRATE TRANSPORT ATP-BINDING PROTEIN MG119-RELATED"/>
    <property type="match status" value="1"/>
</dbReference>
<keyword evidence="11" id="KW-0378">Hydrolase</keyword>
<dbReference type="EC" id="7.6.2.13" evidence="8"/>
<dbReference type="GO" id="GO:0016887">
    <property type="term" value="F:ATP hydrolysis activity"/>
    <property type="evidence" value="ECO:0007669"/>
    <property type="project" value="InterPro"/>
</dbReference>
<evidence type="ECO:0000313" key="12">
    <source>
        <dbReference type="Proteomes" id="UP000254280"/>
    </source>
</evidence>
<gene>
    <name evidence="11" type="primary">lsrA</name>
    <name evidence="11" type="ORF">NCTC10699_01507</name>
</gene>
<dbReference type="GO" id="GO:0005524">
    <property type="term" value="F:ATP binding"/>
    <property type="evidence" value="ECO:0007669"/>
    <property type="project" value="UniProtKB-KW"/>
</dbReference>
<evidence type="ECO:0000259" key="10">
    <source>
        <dbReference type="PROSITE" id="PS50893"/>
    </source>
</evidence>
<feature type="domain" description="ABC transporter" evidence="10">
    <location>
        <begin position="263"/>
        <end position="503"/>
    </location>
</feature>
<dbReference type="AlphaFoldDB" id="A0A379B5Q6"/>
<dbReference type="SUPFAM" id="SSF52540">
    <property type="entry name" value="P-loop containing nucleoside triphosphate hydrolases"/>
    <property type="match status" value="2"/>
</dbReference>
<dbReference type="SMART" id="SM00382">
    <property type="entry name" value="AAA"/>
    <property type="match status" value="2"/>
</dbReference>
<evidence type="ECO:0000313" key="11">
    <source>
        <dbReference type="EMBL" id="SUB33876.1"/>
    </source>
</evidence>
<comment type="similarity">
    <text evidence="2">Belongs to the ABC transporter superfamily. AI-2 autoinducer porter (TC 3.A.1.2.8) family.</text>
</comment>
<dbReference type="CDD" id="cd03216">
    <property type="entry name" value="ABC_Carb_Monos_I"/>
    <property type="match status" value="1"/>
</dbReference>
<dbReference type="NCBIfam" id="NF011967">
    <property type="entry name" value="PRK15439.1"/>
    <property type="match status" value="1"/>
</dbReference>
<dbReference type="GO" id="GO:0005886">
    <property type="term" value="C:plasma membrane"/>
    <property type="evidence" value="ECO:0007669"/>
    <property type="project" value="UniProtKB-SubCell"/>
</dbReference>
<dbReference type="OrthoDB" id="9805029at2"/>
<dbReference type="InterPro" id="IPR027417">
    <property type="entry name" value="P-loop_NTPase"/>
</dbReference>
<evidence type="ECO:0000256" key="5">
    <source>
        <dbReference type="ARBA" id="ARBA00022741"/>
    </source>
</evidence>
<evidence type="ECO:0000256" key="4">
    <source>
        <dbReference type="ARBA" id="ARBA00019459"/>
    </source>
</evidence>
<evidence type="ECO:0000256" key="7">
    <source>
        <dbReference type="ARBA" id="ARBA00023747"/>
    </source>
</evidence>
<protein>
    <recommendedName>
        <fullName evidence="4">Autoinducer 2 import ATP-binding protein LsrA</fullName>
        <ecNumber evidence="8">7.6.2.13</ecNumber>
    </recommendedName>
</protein>
<dbReference type="Proteomes" id="UP000254280">
    <property type="component" value="Unassembled WGS sequence"/>
</dbReference>
<sequence length="503" mass="55590">MQSQISEKTCLLATHNISKAFSGVEVLKGINFSLYAGEVHALLGGNGAGKSTLMKIIAGIQAQDNGELYINGELTTRLSPSKAHQFGIYLVPQEPLLFPNLSVKENILFGLAQHDKTEEKLTALLKELNSHLNLDMLAGSLDVADQQLVEIMRGLMRNSSILILDEPTASLTPIETASLFKKIHSLLEKGVGIVFISHKLPEVWQIAHRISVMRDGIIALTGQTASLNKDDIIAAITPKSKNVQLTESQKLWLELPGHHRIKTKEQPILYVKNLTGEGFKNITFEIFPGEILGLAGVVGAGRTELAETIYGLRNKKYGEIIFNNQEVSNLSVQKRLDKGIVYLPEDRQASGLYLDAPLTWNACGLTYNKKGFWIDTSKEYAILERYRRAVGINFSDEQQAVRTLSGGNQQKILIAKCLEADPVLLIVDEPTRGVDVGARADIYQLISSIAQQNVAVLFISSDLEEIEQMSDRVLVMHDGHIDYSLSGDQITTNNIMQWVFGDE</sequence>
<evidence type="ECO:0000256" key="2">
    <source>
        <dbReference type="ARBA" id="ARBA00009404"/>
    </source>
</evidence>
<dbReference type="CDD" id="cd03215">
    <property type="entry name" value="ABC_Carb_Monos_II"/>
    <property type="match status" value="1"/>
</dbReference>
<dbReference type="InterPro" id="IPR050107">
    <property type="entry name" value="ABC_carbohydrate_import_ATPase"/>
</dbReference>
<comment type="catalytic activity">
    <reaction evidence="9">
        <text>ATP + H2O + (2R,4S)-2-methyl-2,3,3,4-tetrahydroxytetrahydrofuran-[AI-2-binding protein]Side 1 = ADP + phosphate + (2R,4S)-2-methyl-2,3,3,4-tetrahydroxytetrahydrofuranSide 2 + [AI-2-binding protein]Side 1.</text>
        <dbReference type="EC" id="7.6.2.13"/>
    </reaction>
</comment>
<organism evidence="11 12">
    <name type="scientific">[Pasteurella] mairii</name>
    <dbReference type="NCBI Taxonomy" id="757"/>
    <lineage>
        <taxon>Bacteria</taxon>
        <taxon>Pseudomonadati</taxon>
        <taxon>Pseudomonadota</taxon>
        <taxon>Gammaproteobacteria</taxon>
        <taxon>Pasteurellales</taxon>
        <taxon>Pasteurellaceae</taxon>
    </lineage>
</organism>
<dbReference type="EMBL" id="UGSS01000002">
    <property type="protein sequence ID" value="SUB33876.1"/>
    <property type="molecule type" value="Genomic_DNA"/>
</dbReference>
<accession>A0A379B5Q6</accession>
<dbReference type="PANTHER" id="PTHR43790:SF2">
    <property type="entry name" value="AUTOINDUCER 2 IMPORT ATP-BINDING PROTEIN LSRA"/>
    <property type="match status" value="1"/>
</dbReference>
<feature type="domain" description="ABC transporter" evidence="10">
    <location>
        <begin position="12"/>
        <end position="240"/>
    </location>
</feature>
<proteinExistence type="inferred from homology"/>
<name>A0A379B5Q6_9PAST</name>
<evidence type="ECO:0000256" key="8">
    <source>
        <dbReference type="ARBA" id="ARBA00023798"/>
    </source>
</evidence>